<dbReference type="STRING" id="336831.WG68_14475"/>
<dbReference type="PATRIC" id="fig|336831.14.peg.1525"/>
<dbReference type="Proteomes" id="UP000034228">
    <property type="component" value="Unassembled WGS sequence"/>
</dbReference>
<name>A0A0M2V1L6_9GAMM</name>
<keyword evidence="2" id="KW-1185">Reference proteome</keyword>
<reference evidence="1 2" key="1">
    <citation type="submission" date="2015-03" db="EMBL/GenBank/DDBJ databases">
        <title>Draft genome sequences of two protease-producing strains of Arsukibacterium isolated from two cold and alkaline environments.</title>
        <authorList>
            <person name="Lylloff J.E."/>
            <person name="Skov L.B."/>
            <person name="Jepsen M."/>
            <person name="Hallin P.F."/>
            <person name="Sorensen S.J."/>
            <person name="Stougaard P."/>
            <person name="Glaring M.A."/>
        </authorList>
    </citation>
    <scope>NUCLEOTIDE SEQUENCE [LARGE SCALE GENOMIC DNA]</scope>
    <source>
        <strain evidence="1 2">GCM72</strain>
    </source>
</reference>
<protein>
    <submittedName>
        <fullName evidence="1">Uncharacterized protein</fullName>
    </submittedName>
</protein>
<dbReference type="EMBL" id="LAHO01000014">
    <property type="protein sequence ID" value="KKO44742.1"/>
    <property type="molecule type" value="Genomic_DNA"/>
</dbReference>
<organism evidence="1 2">
    <name type="scientific">Arsukibacterium ikkense</name>
    <dbReference type="NCBI Taxonomy" id="336831"/>
    <lineage>
        <taxon>Bacteria</taxon>
        <taxon>Pseudomonadati</taxon>
        <taxon>Pseudomonadota</taxon>
        <taxon>Gammaproteobacteria</taxon>
        <taxon>Chromatiales</taxon>
        <taxon>Chromatiaceae</taxon>
        <taxon>Arsukibacterium</taxon>
    </lineage>
</organism>
<comment type="caution">
    <text evidence="1">The sequence shown here is derived from an EMBL/GenBank/DDBJ whole genome shotgun (WGS) entry which is preliminary data.</text>
</comment>
<sequence length="89" mass="10276">MPAQAAVPQQCIQAKNRIKACPHQLYRADKLPSQSNIQLLCICISDFEPLLRQTDGDQQKIEQNMTRRQFEVQFGEDLPVILAILKRQR</sequence>
<accession>A0A0M2V1L6</accession>
<evidence type="ECO:0000313" key="1">
    <source>
        <dbReference type="EMBL" id="KKO44742.1"/>
    </source>
</evidence>
<proteinExistence type="predicted"/>
<evidence type="ECO:0000313" key="2">
    <source>
        <dbReference type="Proteomes" id="UP000034228"/>
    </source>
</evidence>
<gene>
    <name evidence="1" type="ORF">WG68_14475</name>
</gene>
<dbReference type="AlphaFoldDB" id="A0A0M2V1L6"/>